<reference evidence="7" key="1">
    <citation type="submission" date="2020-05" db="EMBL/GenBank/DDBJ databases">
        <authorList>
            <person name="Chiriac C."/>
            <person name="Salcher M."/>
            <person name="Ghai R."/>
            <person name="Kavagutti S V."/>
        </authorList>
    </citation>
    <scope>NUCLEOTIDE SEQUENCE</scope>
</reference>
<dbReference type="Gene3D" id="1.10.1060.10">
    <property type="entry name" value="Alpha-helical ferredoxin"/>
    <property type="match status" value="1"/>
</dbReference>
<evidence type="ECO:0000256" key="2">
    <source>
        <dbReference type="ARBA" id="ARBA00022723"/>
    </source>
</evidence>
<dbReference type="AlphaFoldDB" id="A0A6J7AEW3"/>
<dbReference type="Pfam" id="PF02754">
    <property type="entry name" value="CCG"/>
    <property type="match status" value="2"/>
</dbReference>
<dbReference type="InterPro" id="IPR012257">
    <property type="entry name" value="Glc_ox_4Fe-4S"/>
</dbReference>
<keyword evidence="1" id="KW-0004">4Fe-4S</keyword>
<dbReference type="EMBL" id="CAFAAV010000191">
    <property type="protein sequence ID" value="CAB4831323.1"/>
    <property type="molecule type" value="Genomic_DNA"/>
</dbReference>
<evidence type="ECO:0000256" key="4">
    <source>
        <dbReference type="ARBA" id="ARBA00023004"/>
    </source>
</evidence>
<dbReference type="PROSITE" id="PS51379">
    <property type="entry name" value="4FE4S_FER_2"/>
    <property type="match status" value="2"/>
</dbReference>
<protein>
    <submittedName>
        <fullName evidence="7">Unannotated protein</fullName>
    </submittedName>
</protein>
<keyword evidence="2" id="KW-0479">Metal-binding</keyword>
<dbReference type="GO" id="GO:0016491">
    <property type="term" value="F:oxidoreductase activity"/>
    <property type="evidence" value="ECO:0007669"/>
    <property type="project" value="UniProtKB-ARBA"/>
</dbReference>
<gene>
    <name evidence="7" type="ORF">UFOPK3099_02117</name>
</gene>
<dbReference type="PANTHER" id="PTHR32479:SF17">
    <property type="entry name" value="GLYCOLATE OXIDASE IRON-SULFUR SUBUNIT"/>
    <property type="match status" value="1"/>
</dbReference>
<keyword evidence="5" id="KW-0411">Iron-sulfur</keyword>
<feature type="domain" description="4Fe-4S ferredoxin-type" evidence="6">
    <location>
        <begin position="76"/>
        <end position="108"/>
    </location>
</feature>
<dbReference type="PIRSF" id="PIRSF000139">
    <property type="entry name" value="Glc_ox_4Fe-4S"/>
    <property type="match status" value="1"/>
</dbReference>
<dbReference type="SUPFAM" id="SSF46548">
    <property type="entry name" value="alpha-helical ferredoxin"/>
    <property type="match status" value="1"/>
</dbReference>
<dbReference type="PROSITE" id="PS00198">
    <property type="entry name" value="4FE4S_FER_1"/>
    <property type="match status" value="2"/>
</dbReference>
<dbReference type="GO" id="GO:0046872">
    <property type="term" value="F:metal ion binding"/>
    <property type="evidence" value="ECO:0007669"/>
    <property type="project" value="UniProtKB-KW"/>
</dbReference>
<evidence type="ECO:0000256" key="5">
    <source>
        <dbReference type="ARBA" id="ARBA00023014"/>
    </source>
</evidence>
<organism evidence="7">
    <name type="scientific">freshwater metagenome</name>
    <dbReference type="NCBI Taxonomy" id="449393"/>
    <lineage>
        <taxon>unclassified sequences</taxon>
        <taxon>metagenomes</taxon>
        <taxon>ecological metagenomes</taxon>
    </lineage>
</organism>
<evidence type="ECO:0000313" key="7">
    <source>
        <dbReference type="EMBL" id="CAB4831323.1"/>
    </source>
</evidence>
<dbReference type="InterPro" id="IPR017900">
    <property type="entry name" value="4Fe4S_Fe_S_CS"/>
</dbReference>
<dbReference type="GO" id="GO:0051539">
    <property type="term" value="F:4 iron, 4 sulfur cluster binding"/>
    <property type="evidence" value="ECO:0007669"/>
    <property type="project" value="UniProtKB-KW"/>
</dbReference>
<dbReference type="InterPro" id="IPR004017">
    <property type="entry name" value="Cys_rich_dom"/>
</dbReference>
<evidence type="ECO:0000256" key="1">
    <source>
        <dbReference type="ARBA" id="ARBA00022485"/>
    </source>
</evidence>
<name>A0A6J7AEW3_9ZZZZ</name>
<dbReference type="InterPro" id="IPR017896">
    <property type="entry name" value="4Fe4S_Fe-S-bd"/>
</dbReference>
<evidence type="ECO:0000259" key="6">
    <source>
        <dbReference type="PROSITE" id="PS51379"/>
    </source>
</evidence>
<sequence>MRTFWMVALLLGTAPPPLRWVAVKFQIDDTELATCVSCGLCLPHCPTFRATGEEALSPRGRIAAIRAVHNDDAPVTAEFVSFMETCVQCRGCEPACPSGVPYGRLQEGVRETLAAQHRMTPRWQRMAFSVLPRHRLLLIGSSALAIAQRLHLVPRRIGLPVLPLRRSTPLATTGSDVWLFTGCVMDAWMRDTHHSTAKVLAHMGFGFLVPGTAGACCGALHSHAGLAPTARRLAEDVISSMPGDAPVVINSAGCGAAMKEYGHLLGTDEARHFSERVVDVHEFIARHIDRLHPTKHLGTIIVQDPCHLRHVQRTHLAVRTVLAPVANLVELDDDGLCCGAGGAYAALEPKLAGEIRDRKVAALDRARLGTAGNALVASANPGCAMHLAAAGLTVQHPIDLLASAL</sequence>
<feature type="domain" description="4Fe-4S ferredoxin-type" evidence="6">
    <location>
        <begin position="23"/>
        <end position="56"/>
    </location>
</feature>
<proteinExistence type="predicted"/>
<dbReference type="PANTHER" id="PTHR32479">
    <property type="entry name" value="GLYCOLATE OXIDASE IRON-SULFUR SUBUNIT"/>
    <property type="match status" value="1"/>
</dbReference>
<keyword evidence="4" id="KW-0408">Iron</keyword>
<dbReference type="Pfam" id="PF13183">
    <property type="entry name" value="Fer4_8"/>
    <property type="match status" value="1"/>
</dbReference>
<accession>A0A6J7AEW3</accession>
<dbReference type="InterPro" id="IPR009051">
    <property type="entry name" value="Helical_ferredxn"/>
</dbReference>
<keyword evidence="3" id="KW-0677">Repeat</keyword>
<evidence type="ECO:0000256" key="3">
    <source>
        <dbReference type="ARBA" id="ARBA00022737"/>
    </source>
</evidence>